<dbReference type="PROSITE" id="PS00911">
    <property type="entry name" value="DHODEHASE_1"/>
    <property type="match status" value="1"/>
</dbReference>
<evidence type="ECO:0000256" key="7">
    <source>
        <dbReference type="ARBA" id="ARBA00018366"/>
    </source>
</evidence>
<dbReference type="RefSeq" id="WP_093002994.1">
    <property type="nucleotide sequence ID" value="NZ_FNZZ01000001.1"/>
</dbReference>
<dbReference type="GO" id="GO:0016020">
    <property type="term" value="C:membrane"/>
    <property type="evidence" value="ECO:0007669"/>
    <property type="project" value="UniProtKB-SubCell"/>
</dbReference>
<dbReference type="STRING" id="1855283.SAMN05216382_0535"/>
<evidence type="ECO:0000256" key="1">
    <source>
        <dbReference type="ARBA" id="ARBA00001917"/>
    </source>
</evidence>
<proteinExistence type="inferred from homology"/>
<evidence type="ECO:0000256" key="9">
    <source>
        <dbReference type="ARBA" id="ARBA00022643"/>
    </source>
</evidence>
<evidence type="ECO:0000256" key="14">
    <source>
        <dbReference type="NCBIfam" id="TIGR01036"/>
    </source>
</evidence>
<dbReference type="GO" id="GO:0106430">
    <property type="term" value="F:dihydroorotate dehydrogenase (quinone) activity"/>
    <property type="evidence" value="ECO:0007669"/>
    <property type="project" value="UniProtKB-EC"/>
</dbReference>
<dbReference type="PANTHER" id="PTHR48109:SF4">
    <property type="entry name" value="DIHYDROOROTATE DEHYDROGENASE (QUINONE), MITOCHONDRIAL"/>
    <property type="match status" value="1"/>
</dbReference>
<dbReference type="NCBIfam" id="TIGR01036">
    <property type="entry name" value="pyrD_sub2"/>
    <property type="match status" value="1"/>
</dbReference>
<keyword evidence="8" id="KW-0285">Flavoprotein</keyword>
<keyword evidence="9" id="KW-0288">FMN</keyword>
<dbReference type="InterPro" id="IPR013785">
    <property type="entry name" value="Aldolase_TIM"/>
</dbReference>
<dbReference type="InterPro" id="IPR012135">
    <property type="entry name" value="Dihydroorotate_DH_1_2"/>
</dbReference>
<evidence type="ECO:0000256" key="8">
    <source>
        <dbReference type="ARBA" id="ARBA00022630"/>
    </source>
</evidence>
<keyword evidence="10" id="KW-0665">Pyrimidine biosynthesis</keyword>
<comment type="catalytic activity">
    <reaction evidence="13">
        <text>(S)-dihydroorotate + a quinone = orotate + a quinol</text>
        <dbReference type="Rhea" id="RHEA:30187"/>
        <dbReference type="ChEBI" id="CHEBI:24646"/>
        <dbReference type="ChEBI" id="CHEBI:30839"/>
        <dbReference type="ChEBI" id="CHEBI:30864"/>
        <dbReference type="ChEBI" id="CHEBI:132124"/>
        <dbReference type="EC" id="1.3.5.2"/>
    </reaction>
</comment>
<dbReference type="AlphaFoldDB" id="A0A1H7HN71"/>
<dbReference type="InterPro" id="IPR050074">
    <property type="entry name" value="DHO_dehydrogenase"/>
</dbReference>
<organism evidence="16 17">
    <name type="scientific">Sphingomonas palmae</name>
    <dbReference type="NCBI Taxonomy" id="1855283"/>
    <lineage>
        <taxon>Bacteria</taxon>
        <taxon>Pseudomonadati</taxon>
        <taxon>Pseudomonadota</taxon>
        <taxon>Alphaproteobacteria</taxon>
        <taxon>Sphingomonadales</taxon>
        <taxon>Sphingomonadaceae</taxon>
        <taxon>Sphingomonas</taxon>
    </lineage>
</organism>
<evidence type="ECO:0000313" key="17">
    <source>
        <dbReference type="Proteomes" id="UP000199214"/>
    </source>
</evidence>
<gene>
    <name evidence="16" type="ORF">SAMN05216382_0535</name>
</gene>
<keyword evidence="11" id="KW-0560">Oxidoreductase</keyword>
<dbReference type="Pfam" id="PF01180">
    <property type="entry name" value="DHO_dh"/>
    <property type="match status" value="1"/>
</dbReference>
<dbReference type="EC" id="1.3.5.2" evidence="6 14"/>
<dbReference type="PANTHER" id="PTHR48109">
    <property type="entry name" value="DIHYDROOROTATE DEHYDROGENASE (QUINONE), MITOCHONDRIAL-RELATED"/>
    <property type="match status" value="1"/>
</dbReference>
<dbReference type="CDD" id="cd04738">
    <property type="entry name" value="DHOD_2_like"/>
    <property type="match status" value="1"/>
</dbReference>
<feature type="domain" description="Dihydroorotate dehydrogenase catalytic" evidence="15">
    <location>
        <begin position="41"/>
        <end position="325"/>
    </location>
</feature>
<comment type="pathway">
    <text evidence="4">Pyrimidine metabolism; UMP biosynthesis via de novo pathway; orotate from (S)-dihydroorotate (quinone route): step 1/1.</text>
</comment>
<dbReference type="InterPro" id="IPR001295">
    <property type="entry name" value="Dihydroorotate_DH_CS"/>
</dbReference>
<evidence type="ECO:0000256" key="13">
    <source>
        <dbReference type="ARBA" id="ARBA00048639"/>
    </source>
</evidence>
<dbReference type="GO" id="GO:0044205">
    <property type="term" value="P:'de novo' UMP biosynthetic process"/>
    <property type="evidence" value="ECO:0007669"/>
    <property type="project" value="UniProtKB-UniPathway"/>
</dbReference>
<reference evidence="17" key="1">
    <citation type="submission" date="2016-10" db="EMBL/GenBank/DDBJ databases">
        <authorList>
            <person name="Varghese N."/>
            <person name="Submissions S."/>
        </authorList>
    </citation>
    <scope>NUCLEOTIDE SEQUENCE [LARGE SCALE GENOMIC DNA]</scope>
    <source>
        <strain evidence="17">JS21-1</strain>
    </source>
</reference>
<evidence type="ECO:0000256" key="6">
    <source>
        <dbReference type="ARBA" id="ARBA00012791"/>
    </source>
</evidence>
<accession>A0A1H7HN71</accession>
<dbReference type="PROSITE" id="PS00912">
    <property type="entry name" value="DHODEHASE_2"/>
    <property type="match status" value="1"/>
</dbReference>
<comment type="subcellular location">
    <subcellularLocation>
        <location evidence="3">Membrane</location>
    </subcellularLocation>
</comment>
<keyword evidence="12" id="KW-0472">Membrane</keyword>
<evidence type="ECO:0000256" key="4">
    <source>
        <dbReference type="ARBA" id="ARBA00005161"/>
    </source>
</evidence>
<dbReference type="OrthoDB" id="9802377at2"/>
<dbReference type="PIRSF" id="PIRSF000164">
    <property type="entry name" value="DHO_oxidase"/>
    <property type="match status" value="1"/>
</dbReference>
<dbReference type="UniPathway" id="UPA00070">
    <property type="reaction ID" value="UER00946"/>
</dbReference>
<dbReference type="Gene3D" id="3.20.20.70">
    <property type="entry name" value="Aldolase class I"/>
    <property type="match status" value="1"/>
</dbReference>
<keyword evidence="17" id="KW-1185">Reference proteome</keyword>
<comment type="similarity">
    <text evidence="5">Belongs to the dihydroorotate dehydrogenase family. Type 2 subfamily.</text>
</comment>
<evidence type="ECO:0000256" key="5">
    <source>
        <dbReference type="ARBA" id="ARBA00005359"/>
    </source>
</evidence>
<evidence type="ECO:0000256" key="12">
    <source>
        <dbReference type="ARBA" id="ARBA00023136"/>
    </source>
</evidence>
<protein>
    <recommendedName>
        <fullName evidence="7 14">Dihydroorotate dehydrogenase (quinone)</fullName>
        <ecNumber evidence="6 14">1.3.5.2</ecNumber>
    </recommendedName>
</protein>
<evidence type="ECO:0000256" key="11">
    <source>
        <dbReference type="ARBA" id="ARBA00023002"/>
    </source>
</evidence>
<dbReference type="NCBIfam" id="NF003645">
    <property type="entry name" value="PRK05286.1-2"/>
    <property type="match status" value="1"/>
</dbReference>
<dbReference type="NCBIfam" id="NF003652">
    <property type="entry name" value="PRK05286.2-5"/>
    <property type="match status" value="1"/>
</dbReference>
<evidence type="ECO:0000256" key="2">
    <source>
        <dbReference type="ARBA" id="ARBA00003125"/>
    </source>
</evidence>
<dbReference type="InterPro" id="IPR005720">
    <property type="entry name" value="Dihydroorotate_DH_cat"/>
</dbReference>
<dbReference type="InterPro" id="IPR005719">
    <property type="entry name" value="Dihydroorotate_DH_2"/>
</dbReference>
<dbReference type="GO" id="GO:0006207">
    <property type="term" value="P:'de novo' pyrimidine nucleobase biosynthetic process"/>
    <property type="evidence" value="ECO:0007669"/>
    <property type="project" value="UniProtKB-UniRule"/>
</dbReference>
<comment type="cofactor">
    <cofactor evidence="1">
        <name>FMN</name>
        <dbReference type="ChEBI" id="CHEBI:58210"/>
    </cofactor>
</comment>
<comment type="function">
    <text evidence="2">Catalyzes the conversion of dihydroorotate to orotate with quinone as electron acceptor.</text>
</comment>
<sequence>MPDTTRLLHLLDPERAHVAAVRLLAGWAATGAPMRPRVPNLPVRVAGLDFANPVGLAAGVDKDARAIPGWFALGFGMVEVGTLTPLPQAGNPKPRLFRLSEDGAVINRMGFNNGGQAAGIARAAAAKRTGVLGINVGANKDASDRVADYVTGVTAAARVADYVTINISSPNTPGLRDLQEGTALRDLLAACLGAKGKTPLFLKVAPDLSPAQIDDIARAAIDGGVDALIMGNTTISRPALASRHKGETGGLSGAPLRELARARLVDFRRATGGALPLIAAGGIDTGAEAYARIRAGASLVQVYSAMVYGGPGLPAYILRELDALLRRDGFACVADAIGADNG</sequence>
<evidence type="ECO:0000313" key="16">
    <source>
        <dbReference type="EMBL" id="SEK50480.1"/>
    </source>
</evidence>
<dbReference type="SUPFAM" id="SSF51395">
    <property type="entry name" value="FMN-linked oxidoreductases"/>
    <property type="match status" value="1"/>
</dbReference>
<name>A0A1H7HN71_9SPHN</name>
<evidence type="ECO:0000259" key="15">
    <source>
        <dbReference type="Pfam" id="PF01180"/>
    </source>
</evidence>
<dbReference type="Proteomes" id="UP000199214">
    <property type="component" value="Unassembled WGS sequence"/>
</dbReference>
<evidence type="ECO:0000256" key="10">
    <source>
        <dbReference type="ARBA" id="ARBA00022975"/>
    </source>
</evidence>
<evidence type="ECO:0000256" key="3">
    <source>
        <dbReference type="ARBA" id="ARBA00004370"/>
    </source>
</evidence>
<dbReference type="EMBL" id="FNZZ01000001">
    <property type="protein sequence ID" value="SEK50480.1"/>
    <property type="molecule type" value="Genomic_DNA"/>
</dbReference>
<dbReference type="GO" id="GO:0005737">
    <property type="term" value="C:cytoplasm"/>
    <property type="evidence" value="ECO:0007669"/>
    <property type="project" value="InterPro"/>
</dbReference>